<proteinExistence type="inferred from homology"/>
<dbReference type="Proteomes" id="UP001148614">
    <property type="component" value="Unassembled WGS sequence"/>
</dbReference>
<keyword evidence="1" id="KW-0560">Oxidoreductase</keyword>
<feature type="domain" description="NAD-dependent epimerase/dehydratase" evidence="3">
    <location>
        <begin position="17"/>
        <end position="192"/>
    </location>
</feature>
<sequence>MSLHDTPDFALPKGSLILVTGASGYIASNVIFEALEAGYRVRGTSRTAGTTMADVFSSSDYEGMVVEHMDQEGAFDDAVKGVSAIIHVASPTQWAPDPEEVVKPAVNSVNSIMTSAMKEPTVQHFVYTSSSAAATSPKPNQEFTIHKDLWNTEVEPYTTQKGDPGRVYSASKLQAERAVWAFAKEQRPNFVVNTVVPNFNVGRVIGKGSNSSNIIMSVFGGYAGFMDTFAPQHMINVVDDARLHLIAAIDRTVVNERIFAFAYPYNWNDVLDIFRELWPGKEFMPNNPSLGRDLSKVDNALGIKLLKKWYGQESYMDLRESIKQQFESVNKL</sequence>
<dbReference type="AlphaFoldDB" id="A0A9W8NBB8"/>
<evidence type="ECO:0000313" key="4">
    <source>
        <dbReference type="EMBL" id="KAJ3567044.1"/>
    </source>
</evidence>
<comment type="caution">
    <text evidence="4">The sequence shown here is derived from an EMBL/GenBank/DDBJ whole genome shotgun (WGS) entry which is preliminary data.</text>
</comment>
<dbReference type="InterPro" id="IPR050425">
    <property type="entry name" value="NAD(P)_dehydrat-like"/>
</dbReference>
<reference evidence="4" key="1">
    <citation type="submission" date="2022-07" db="EMBL/GenBank/DDBJ databases">
        <title>Genome Sequence of Xylaria arbuscula.</title>
        <authorList>
            <person name="Buettner E."/>
        </authorList>
    </citation>
    <scope>NUCLEOTIDE SEQUENCE</scope>
    <source>
        <strain evidence="4">VT107</strain>
    </source>
</reference>
<protein>
    <recommendedName>
        <fullName evidence="3">NAD-dependent epimerase/dehydratase domain-containing protein</fullName>
    </recommendedName>
</protein>
<dbReference type="Gene3D" id="3.40.50.720">
    <property type="entry name" value="NAD(P)-binding Rossmann-like Domain"/>
    <property type="match status" value="1"/>
</dbReference>
<dbReference type="PANTHER" id="PTHR10366:SF562">
    <property type="entry name" value="ALDEHYDE REDUCTASE II (AFU_ORTHOLOGUE AFUA_1G11360)"/>
    <property type="match status" value="1"/>
</dbReference>
<gene>
    <name evidence="4" type="ORF">NPX13_g6910</name>
</gene>
<name>A0A9W8NBB8_9PEZI</name>
<dbReference type="SUPFAM" id="SSF51735">
    <property type="entry name" value="NAD(P)-binding Rossmann-fold domains"/>
    <property type="match status" value="1"/>
</dbReference>
<evidence type="ECO:0000313" key="5">
    <source>
        <dbReference type="Proteomes" id="UP001148614"/>
    </source>
</evidence>
<evidence type="ECO:0000256" key="2">
    <source>
        <dbReference type="ARBA" id="ARBA00023445"/>
    </source>
</evidence>
<keyword evidence="5" id="KW-1185">Reference proteome</keyword>
<comment type="similarity">
    <text evidence="2">Belongs to the NAD(P)-dependent epimerase/dehydratase family. Dihydroflavonol-4-reductase subfamily.</text>
</comment>
<dbReference type="VEuPathDB" id="FungiDB:F4678DRAFT_471957"/>
<dbReference type="Pfam" id="PF01370">
    <property type="entry name" value="Epimerase"/>
    <property type="match status" value="1"/>
</dbReference>
<accession>A0A9W8NBB8</accession>
<organism evidence="4 5">
    <name type="scientific">Xylaria arbuscula</name>
    <dbReference type="NCBI Taxonomy" id="114810"/>
    <lineage>
        <taxon>Eukaryota</taxon>
        <taxon>Fungi</taxon>
        <taxon>Dikarya</taxon>
        <taxon>Ascomycota</taxon>
        <taxon>Pezizomycotina</taxon>
        <taxon>Sordariomycetes</taxon>
        <taxon>Xylariomycetidae</taxon>
        <taxon>Xylariales</taxon>
        <taxon>Xylariaceae</taxon>
        <taxon>Xylaria</taxon>
    </lineage>
</organism>
<dbReference type="GO" id="GO:0016616">
    <property type="term" value="F:oxidoreductase activity, acting on the CH-OH group of donors, NAD or NADP as acceptor"/>
    <property type="evidence" value="ECO:0007669"/>
    <property type="project" value="TreeGrafter"/>
</dbReference>
<dbReference type="PANTHER" id="PTHR10366">
    <property type="entry name" value="NAD DEPENDENT EPIMERASE/DEHYDRATASE"/>
    <property type="match status" value="1"/>
</dbReference>
<evidence type="ECO:0000259" key="3">
    <source>
        <dbReference type="Pfam" id="PF01370"/>
    </source>
</evidence>
<dbReference type="InterPro" id="IPR001509">
    <property type="entry name" value="Epimerase_deHydtase"/>
</dbReference>
<dbReference type="EMBL" id="JANPWZ010001286">
    <property type="protein sequence ID" value="KAJ3567044.1"/>
    <property type="molecule type" value="Genomic_DNA"/>
</dbReference>
<evidence type="ECO:0000256" key="1">
    <source>
        <dbReference type="ARBA" id="ARBA00023002"/>
    </source>
</evidence>
<dbReference type="InterPro" id="IPR036291">
    <property type="entry name" value="NAD(P)-bd_dom_sf"/>
</dbReference>